<dbReference type="SMART" id="SM00387">
    <property type="entry name" value="HATPase_c"/>
    <property type="match status" value="1"/>
</dbReference>
<dbReference type="EC" id="2.7.13.3" evidence="2"/>
<evidence type="ECO:0000256" key="4">
    <source>
        <dbReference type="PROSITE-ProRule" id="PRU00169"/>
    </source>
</evidence>
<dbReference type="Pfam" id="PF00512">
    <property type="entry name" value="HisKA"/>
    <property type="match status" value="1"/>
</dbReference>
<dbReference type="Pfam" id="PF02518">
    <property type="entry name" value="HATPase_c"/>
    <property type="match status" value="1"/>
</dbReference>
<dbReference type="Gene3D" id="3.40.50.2300">
    <property type="match status" value="1"/>
</dbReference>
<dbReference type="RefSeq" id="WP_258827851.1">
    <property type="nucleotide sequence ID" value="NZ_JANUHA010000006.1"/>
</dbReference>
<name>A0ABT2AKU3_9BURK</name>
<dbReference type="InterPro" id="IPR004358">
    <property type="entry name" value="Sig_transdc_His_kin-like_C"/>
</dbReference>
<keyword evidence="3 4" id="KW-0597">Phosphoprotein</keyword>
<dbReference type="SUPFAM" id="SSF55874">
    <property type="entry name" value="ATPase domain of HSP90 chaperone/DNA topoisomerase II/histidine kinase"/>
    <property type="match status" value="1"/>
</dbReference>
<dbReference type="SUPFAM" id="SSF52172">
    <property type="entry name" value="CheY-like"/>
    <property type="match status" value="1"/>
</dbReference>
<dbReference type="SUPFAM" id="SSF47384">
    <property type="entry name" value="Homodimeric domain of signal transducing histidine kinase"/>
    <property type="match status" value="1"/>
</dbReference>
<dbReference type="InterPro" id="IPR001789">
    <property type="entry name" value="Sig_transdc_resp-reg_receiver"/>
</dbReference>
<dbReference type="Gene3D" id="1.10.287.130">
    <property type="match status" value="1"/>
</dbReference>
<evidence type="ECO:0000313" key="7">
    <source>
        <dbReference type="EMBL" id="MCS0596818.1"/>
    </source>
</evidence>
<dbReference type="Proteomes" id="UP001206572">
    <property type="component" value="Unassembled WGS sequence"/>
</dbReference>
<gene>
    <name evidence="7" type="ORF">NX780_10675</name>
</gene>
<dbReference type="InterPro" id="IPR036097">
    <property type="entry name" value="HisK_dim/P_sf"/>
</dbReference>
<dbReference type="PROSITE" id="PS50109">
    <property type="entry name" value="HIS_KIN"/>
    <property type="match status" value="1"/>
</dbReference>
<dbReference type="Pfam" id="PF00072">
    <property type="entry name" value="Response_reg"/>
    <property type="match status" value="1"/>
</dbReference>
<evidence type="ECO:0000259" key="6">
    <source>
        <dbReference type="PROSITE" id="PS50110"/>
    </source>
</evidence>
<feature type="domain" description="Response regulatory" evidence="6">
    <location>
        <begin position="437"/>
        <end position="548"/>
    </location>
</feature>
<evidence type="ECO:0000256" key="2">
    <source>
        <dbReference type="ARBA" id="ARBA00012438"/>
    </source>
</evidence>
<reference evidence="7 8" key="1">
    <citation type="submission" date="2022-08" db="EMBL/GenBank/DDBJ databases">
        <title>Reclassification of Massilia species as members of the genera Telluria, Duganella, Pseudoduganella, Mokoshia gen. nov. and Zemynaea gen. nov. using orthogonal and non-orthogonal genome-based approaches.</title>
        <authorList>
            <person name="Bowman J.P."/>
        </authorList>
    </citation>
    <scope>NUCLEOTIDE SEQUENCE [LARGE SCALE GENOMIC DNA]</scope>
    <source>
        <strain evidence="7 8">JCM 31661</strain>
    </source>
</reference>
<dbReference type="Gene3D" id="3.30.565.10">
    <property type="entry name" value="Histidine kinase-like ATPase, C-terminal domain"/>
    <property type="match status" value="1"/>
</dbReference>
<dbReference type="PROSITE" id="PS50110">
    <property type="entry name" value="RESPONSE_REGULATORY"/>
    <property type="match status" value="1"/>
</dbReference>
<accession>A0ABT2AKU3</accession>
<feature type="modified residue" description="4-aspartylphosphate" evidence="4">
    <location>
        <position position="485"/>
    </location>
</feature>
<dbReference type="InterPro" id="IPR036890">
    <property type="entry name" value="HATPase_C_sf"/>
</dbReference>
<dbReference type="PANTHER" id="PTHR43065:SF49">
    <property type="entry name" value="HISTIDINE KINASE"/>
    <property type="match status" value="1"/>
</dbReference>
<dbReference type="InterPro" id="IPR011006">
    <property type="entry name" value="CheY-like_superfamily"/>
</dbReference>
<dbReference type="SMART" id="SM00448">
    <property type="entry name" value="REC"/>
    <property type="match status" value="1"/>
</dbReference>
<dbReference type="InterPro" id="IPR003661">
    <property type="entry name" value="HisK_dim/P_dom"/>
</dbReference>
<evidence type="ECO:0000313" key="8">
    <source>
        <dbReference type="Proteomes" id="UP001206572"/>
    </source>
</evidence>
<comment type="catalytic activity">
    <reaction evidence="1">
        <text>ATP + protein L-histidine = ADP + protein N-phospho-L-histidine.</text>
        <dbReference type="EC" id="2.7.13.3"/>
    </reaction>
</comment>
<dbReference type="InterPro" id="IPR003594">
    <property type="entry name" value="HATPase_dom"/>
</dbReference>
<dbReference type="SMART" id="SM00388">
    <property type="entry name" value="HisKA"/>
    <property type="match status" value="1"/>
</dbReference>
<keyword evidence="8" id="KW-1185">Reference proteome</keyword>
<dbReference type="EMBL" id="JANUHA010000006">
    <property type="protein sequence ID" value="MCS0596818.1"/>
    <property type="molecule type" value="Genomic_DNA"/>
</dbReference>
<evidence type="ECO:0000256" key="3">
    <source>
        <dbReference type="ARBA" id="ARBA00022553"/>
    </source>
</evidence>
<sequence>MTDPRKPGWDLVAAICAPFGQDGLALAAQLEEWGARPRLCPDGEALKAAVLDPSLTLLLATDDALETHAAELAAALREQPAWSDLPIIVFSAQANSGGSQQQWAFLRQFANLTVLARPSPANVLRAAFDAACRARAWQFTVREQMQTLAAAAGLLEQRVLERTAELYAEVETRKRVESALNESRKLEAIGRLTGGVAHDFNNLLQVIQGSTTLLPLVEPGGERFQRALHAIQRAASRGAKLTHQLLAFGRRQALSGGALDIARQLEEMRDLLQQSLREQIPLSLDIEPGLWLADADSTQLEVALLNLVVNAKDALPRGGSVTIGACNLTLPSPKAGETELRGEFVWLTVADNGPGMAPEVEAQAFDPFFTTKPVGAGTGLGLSQVYGFARQSGGTAWIDTSPEGTRVSIVLPRSQAAVAPDKEGSSDVAPLAVAGRRVLLVEDDPEVADATLTLLENLGCRTTLACDAQEALRQPLDAFDLLFSDVVMPGAMDGIGLARRVRELRPGMPILLASGYVVAPERLQGLSISVLAKPYTQEELRKALGRLLTGQ</sequence>
<comment type="caution">
    <text evidence="7">The sequence shown here is derived from an EMBL/GenBank/DDBJ whole genome shotgun (WGS) entry which is preliminary data.</text>
</comment>
<feature type="domain" description="Histidine kinase" evidence="5">
    <location>
        <begin position="195"/>
        <end position="415"/>
    </location>
</feature>
<evidence type="ECO:0000259" key="5">
    <source>
        <dbReference type="PROSITE" id="PS50109"/>
    </source>
</evidence>
<protein>
    <recommendedName>
        <fullName evidence="2">histidine kinase</fullName>
        <ecNumber evidence="2">2.7.13.3</ecNumber>
    </recommendedName>
</protein>
<dbReference type="PANTHER" id="PTHR43065">
    <property type="entry name" value="SENSOR HISTIDINE KINASE"/>
    <property type="match status" value="1"/>
</dbReference>
<proteinExistence type="predicted"/>
<dbReference type="CDD" id="cd00082">
    <property type="entry name" value="HisKA"/>
    <property type="match status" value="1"/>
</dbReference>
<dbReference type="InterPro" id="IPR005467">
    <property type="entry name" value="His_kinase_dom"/>
</dbReference>
<evidence type="ECO:0000256" key="1">
    <source>
        <dbReference type="ARBA" id="ARBA00000085"/>
    </source>
</evidence>
<dbReference type="PRINTS" id="PR00344">
    <property type="entry name" value="BCTRLSENSOR"/>
</dbReference>
<organism evidence="7 8">
    <name type="scientific">Massilia agri</name>
    <dbReference type="NCBI Taxonomy" id="1886785"/>
    <lineage>
        <taxon>Bacteria</taxon>
        <taxon>Pseudomonadati</taxon>
        <taxon>Pseudomonadota</taxon>
        <taxon>Betaproteobacteria</taxon>
        <taxon>Burkholderiales</taxon>
        <taxon>Oxalobacteraceae</taxon>
        <taxon>Telluria group</taxon>
        <taxon>Massilia</taxon>
    </lineage>
</organism>